<protein>
    <submittedName>
        <fullName evidence="1">Uncharacterized protein</fullName>
    </submittedName>
</protein>
<dbReference type="EMBL" id="JBHUHY010000004">
    <property type="protein sequence ID" value="MFD2186630.1"/>
    <property type="molecule type" value="Genomic_DNA"/>
</dbReference>
<keyword evidence="2" id="KW-1185">Reference proteome</keyword>
<comment type="caution">
    <text evidence="1">The sequence shown here is derived from an EMBL/GenBank/DDBJ whole genome shotgun (WGS) entry which is preliminary data.</text>
</comment>
<sequence>MSFKITYKPLIDIKINHDYFLDDGDTKFDDLSEDQKNVRLANYNISKYLTVTPVLKTSLDLRNHKIVFKQTDRGFTLLANVDEHTKAIDSSQVLCPKIQPSKDLMLTFELRFKDTYFRNYTSSIKDEENRFFYFSNIRPEGENNSLSIFFKNTKVHTQFLLQPETSRAIIYDILVNEIAPINSLGLENITLIDPKDIEEPENVDLLNTYIETQKLDGLIGYFRFGIDGRNNNDLLEDTTVEVPSGLDEVLLGLPDETPDPVLRFENTKTFWRYIDISEDEVFTTKDEQPLTQNGFIALKKNDFENPKPKNMFFSNPDKRHVTIDEDNIYSEIFI</sequence>
<accession>A0ABW5AWR7</accession>
<dbReference type="Proteomes" id="UP001597344">
    <property type="component" value="Unassembled WGS sequence"/>
</dbReference>
<organism evidence="1 2">
    <name type="scientific">Aquimarina celericrescens</name>
    <dbReference type="NCBI Taxonomy" id="1964542"/>
    <lineage>
        <taxon>Bacteria</taxon>
        <taxon>Pseudomonadati</taxon>
        <taxon>Bacteroidota</taxon>
        <taxon>Flavobacteriia</taxon>
        <taxon>Flavobacteriales</taxon>
        <taxon>Flavobacteriaceae</taxon>
        <taxon>Aquimarina</taxon>
    </lineage>
</organism>
<name>A0ABW5AWR7_9FLAO</name>
<dbReference type="RefSeq" id="WP_378319618.1">
    <property type="nucleotide sequence ID" value="NZ_JBHUHY010000004.1"/>
</dbReference>
<evidence type="ECO:0000313" key="1">
    <source>
        <dbReference type="EMBL" id="MFD2186630.1"/>
    </source>
</evidence>
<gene>
    <name evidence="1" type="ORF">ACFSJT_07480</name>
</gene>
<proteinExistence type="predicted"/>
<evidence type="ECO:0000313" key="2">
    <source>
        <dbReference type="Proteomes" id="UP001597344"/>
    </source>
</evidence>
<reference evidence="2" key="1">
    <citation type="journal article" date="2019" name="Int. J. Syst. Evol. Microbiol.">
        <title>The Global Catalogue of Microorganisms (GCM) 10K type strain sequencing project: providing services to taxonomists for standard genome sequencing and annotation.</title>
        <authorList>
            <consortium name="The Broad Institute Genomics Platform"/>
            <consortium name="The Broad Institute Genome Sequencing Center for Infectious Disease"/>
            <person name="Wu L."/>
            <person name="Ma J."/>
        </authorList>
    </citation>
    <scope>NUCLEOTIDE SEQUENCE [LARGE SCALE GENOMIC DNA]</scope>
    <source>
        <strain evidence="2">DT92</strain>
    </source>
</reference>